<name>A0A9P8V1M9_9PEZI</name>
<accession>A0A9P8V1M9</accession>
<dbReference type="InterPro" id="IPR002523">
    <property type="entry name" value="MgTranspt_CorA/ZnTranspt_ZntB"/>
</dbReference>
<dbReference type="PANTHER" id="PTHR47685">
    <property type="entry name" value="MAGNESIUM TRANSPORT PROTEIN CORA"/>
    <property type="match status" value="1"/>
</dbReference>
<dbReference type="OrthoDB" id="4850294at2759"/>
<organism evidence="7 8">
    <name type="scientific">Plectosphaerella plurivora</name>
    <dbReference type="NCBI Taxonomy" id="936078"/>
    <lineage>
        <taxon>Eukaryota</taxon>
        <taxon>Fungi</taxon>
        <taxon>Dikarya</taxon>
        <taxon>Ascomycota</taxon>
        <taxon>Pezizomycotina</taxon>
        <taxon>Sordariomycetes</taxon>
        <taxon>Hypocreomycetidae</taxon>
        <taxon>Glomerellales</taxon>
        <taxon>Plectosphaerellaceae</taxon>
        <taxon>Plectosphaerella</taxon>
    </lineage>
</organism>
<dbReference type="PANTHER" id="PTHR47685:SF1">
    <property type="entry name" value="MAGNESIUM TRANSPORT PROTEIN CORA"/>
    <property type="match status" value="1"/>
</dbReference>
<dbReference type="Pfam" id="PF01544">
    <property type="entry name" value="CorA"/>
    <property type="match status" value="1"/>
</dbReference>
<evidence type="ECO:0000313" key="8">
    <source>
        <dbReference type="Proteomes" id="UP000770015"/>
    </source>
</evidence>
<evidence type="ECO:0000256" key="1">
    <source>
        <dbReference type="ARBA" id="ARBA00004141"/>
    </source>
</evidence>
<dbReference type="EMBL" id="JAGSXJ010000038">
    <property type="protein sequence ID" value="KAH6665312.1"/>
    <property type="molecule type" value="Genomic_DNA"/>
</dbReference>
<dbReference type="SUPFAM" id="SSF144083">
    <property type="entry name" value="Magnesium transport protein CorA, transmembrane region"/>
    <property type="match status" value="1"/>
</dbReference>
<dbReference type="InterPro" id="IPR045863">
    <property type="entry name" value="CorA_TM1_TM2"/>
</dbReference>
<keyword evidence="3 6" id="KW-1133">Transmembrane helix</keyword>
<evidence type="ECO:0000256" key="6">
    <source>
        <dbReference type="SAM" id="Phobius"/>
    </source>
</evidence>
<evidence type="ECO:0000256" key="5">
    <source>
        <dbReference type="SAM" id="Coils"/>
    </source>
</evidence>
<keyword evidence="4 6" id="KW-0472">Membrane</keyword>
<dbReference type="InterPro" id="IPR050829">
    <property type="entry name" value="CorA_MIT"/>
</dbReference>
<feature type="transmembrane region" description="Helical" evidence="6">
    <location>
        <begin position="285"/>
        <end position="307"/>
    </location>
</feature>
<evidence type="ECO:0000256" key="4">
    <source>
        <dbReference type="ARBA" id="ARBA00023136"/>
    </source>
</evidence>
<dbReference type="Gene3D" id="1.20.58.340">
    <property type="entry name" value="Magnesium transport protein CorA, transmembrane region"/>
    <property type="match status" value="1"/>
</dbReference>
<evidence type="ECO:0000256" key="3">
    <source>
        <dbReference type="ARBA" id="ARBA00022989"/>
    </source>
</evidence>
<reference evidence="7" key="1">
    <citation type="journal article" date="2021" name="Nat. Commun.">
        <title>Genetic determinants of endophytism in the Arabidopsis root mycobiome.</title>
        <authorList>
            <person name="Mesny F."/>
            <person name="Miyauchi S."/>
            <person name="Thiergart T."/>
            <person name="Pickel B."/>
            <person name="Atanasova L."/>
            <person name="Karlsson M."/>
            <person name="Huettel B."/>
            <person name="Barry K.W."/>
            <person name="Haridas S."/>
            <person name="Chen C."/>
            <person name="Bauer D."/>
            <person name="Andreopoulos W."/>
            <person name="Pangilinan J."/>
            <person name="LaButti K."/>
            <person name="Riley R."/>
            <person name="Lipzen A."/>
            <person name="Clum A."/>
            <person name="Drula E."/>
            <person name="Henrissat B."/>
            <person name="Kohler A."/>
            <person name="Grigoriev I.V."/>
            <person name="Martin F.M."/>
            <person name="Hacquard S."/>
        </authorList>
    </citation>
    <scope>NUCLEOTIDE SEQUENCE</scope>
    <source>
        <strain evidence="7">MPI-SDFR-AT-0117</strain>
    </source>
</reference>
<feature type="transmembrane region" description="Helical" evidence="6">
    <location>
        <begin position="327"/>
        <end position="347"/>
    </location>
</feature>
<sequence>MTDQLWMWILGDDTMITCCPLRWNPWDEEPISRAPQTSNAKPAQSGVIGRLINYAGGNQESGKASKRVNEWVDTTEASRWPKIDTSDSLNVTHVITNHLRKPNREAIMSIYELAGLITSTCIEIFDPHHVRKEFRFFDFFDHSIRLASDKVAGYLRNFKYAVNVRIHDDEGEGDGNLGISDEKLSISNEIELMIEVDDILDELHTLKLVLTDQKNVVQDMNKALKKLAKDRTTRSYVNMRTLDDHLARIDQMEDTAKKADKSASLAEASFAQEAARETARQSKTIMVFTVITILFLPVSFIAAIFAIDTNGFPREEDDKIPFDYLMGYILSIGFAISIPLIIAAFNVDRIAEGFNKFRSMLTVKWNPFVIAVVGLGLIAAVLAPTMVSSLTSSIKVAVAVVLVLLLTIGGISHLVYNLVSQARRSMSVTSSSTSSGGTVY</sequence>
<comment type="caution">
    <text evidence="7">The sequence shown here is derived from an EMBL/GenBank/DDBJ whole genome shotgun (WGS) entry which is preliminary data.</text>
</comment>
<feature type="transmembrane region" description="Helical" evidence="6">
    <location>
        <begin position="368"/>
        <end position="390"/>
    </location>
</feature>
<dbReference type="GO" id="GO:0016020">
    <property type="term" value="C:membrane"/>
    <property type="evidence" value="ECO:0007669"/>
    <property type="project" value="UniProtKB-SubCell"/>
</dbReference>
<evidence type="ECO:0000313" key="7">
    <source>
        <dbReference type="EMBL" id="KAH6665312.1"/>
    </source>
</evidence>
<evidence type="ECO:0000256" key="2">
    <source>
        <dbReference type="ARBA" id="ARBA00022692"/>
    </source>
</evidence>
<comment type="subcellular location">
    <subcellularLocation>
        <location evidence="1">Membrane</location>
        <topology evidence="1">Multi-pass membrane protein</topology>
    </subcellularLocation>
</comment>
<evidence type="ECO:0008006" key="9">
    <source>
        <dbReference type="Google" id="ProtNLM"/>
    </source>
</evidence>
<feature type="coiled-coil region" evidence="5">
    <location>
        <begin position="210"/>
        <end position="262"/>
    </location>
</feature>
<dbReference type="GO" id="GO:0046873">
    <property type="term" value="F:metal ion transmembrane transporter activity"/>
    <property type="evidence" value="ECO:0007669"/>
    <property type="project" value="InterPro"/>
</dbReference>
<dbReference type="AlphaFoldDB" id="A0A9P8V1M9"/>
<dbReference type="Proteomes" id="UP000770015">
    <property type="component" value="Unassembled WGS sequence"/>
</dbReference>
<feature type="transmembrane region" description="Helical" evidence="6">
    <location>
        <begin position="396"/>
        <end position="416"/>
    </location>
</feature>
<keyword evidence="5" id="KW-0175">Coiled coil</keyword>
<gene>
    <name evidence="7" type="ORF">F5X68DRAFT_143675</name>
</gene>
<protein>
    <recommendedName>
        <fullName evidence="9">Ankyrin repeat protein</fullName>
    </recommendedName>
</protein>
<proteinExistence type="predicted"/>
<keyword evidence="8" id="KW-1185">Reference proteome</keyword>
<keyword evidence="2 6" id="KW-0812">Transmembrane</keyword>